<feature type="compositionally biased region" description="Polar residues" evidence="1">
    <location>
        <begin position="230"/>
        <end position="243"/>
    </location>
</feature>
<dbReference type="EMBL" id="JAGRPV010000001">
    <property type="protein sequence ID" value="MDI4647405.1"/>
    <property type="molecule type" value="Genomic_DNA"/>
</dbReference>
<feature type="compositionally biased region" description="Polar residues" evidence="1">
    <location>
        <begin position="178"/>
        <end position="198"/>
    </location>
</feature>
<evidence type="ECO:0008006" key="4">
    <source>
        <dbReference type="Google" id="ProtNLM"/>
    </source>
</evidence>
<evidence type="ECO:0000256" key="1">
    <source>
        <dbReference type="SAM" id="MobiDB-lite"/>
    </source>
</evidence>
<feature type="compositionally biased region" description="Basic and acidic residues" evidence="1">
    <location>
        <begin position="199"/>
        <end position="217"/>
    </location>
</feature>
<organism evidence="2 3">
    <name type="scientific">Cohnella hashimotonis</name>
    <dbReference type="NCBI Taxonomy" id="2826895"/>
    <lineage>
        <taxon>Bacteria</taxon>
        <taxon>Bacillati</taxon>
        <taxon>Bacillota</taxon>
        <taxon>Bacilli</taxon>
        <taxon>Bacillales</taxon>
        <taxon>Paenibacillaceae</taxon>
        <taxon>Cohnella</taxon>
    </lineage>
</organism>
<protein>
    <recommendedName>
        <fullName evidence="4">BppU N-terminal domain-containing protein</fullName>
    </recommendedName>
</protein>
<keyword evidence="3" id="KW-1185">Reference proteome</keyword>
<feature type="region of interest" description="Disordered" evidence="1">
    <location>
        <begin position="178"/>
        <end position="255"/>
    </location>
</feature>
<accession>A0ABT6TKZ7</accession>
<proteinExistence type="predicted"/>
<comment type="caution">
    <text evidence="2">The sequence shown here is derived from an EMBL/GenBank/DDBJ whole genome shotgun (WGS) entry which is preliminary data.</text>
</comment>
<dbReference type="Proteomes" id="UP001161691">
    <property type="component" value="Unassembled WGS sequence"/>
</dbReference>
<sequence length="721" mass="76522">MSIEYRPSTITKYRAGTLEDPYIPITESKKIINSQVLLSEIPVRRNRVIIADYIEVQEVPASGLQGSLFCVDYNEGIITFSPPQEGKTVSVSYKGRGVHYIAAERVWTNQQNGNVLQTLGELIDSSQEALHAIDSLSDMLTEADQAIQELNGVSEIAGVAESNRATAEVIRNTAENIRSSAETSRQAAEVTRSTAETTRASEENNRIIAESGRKNSETSRQSSETTRQTAEASRQASETQRVTAETGRKNVESERVAAESARVLAESDRVNAEVVRQSQEATRNVDTSAAITGANMARDLANNAAATANTAAGNADLKASYAQTQGDYAKAAGNNLVHKGDYSSGSAYMARNLVYFQGATYMCILDSTGNQPTNIAYFKKVTNQRWLGTYSTNVTYNFGDVVVDAIYQNVYQCVKDSTVNAALNNASNWALLISVDSLVSRTNAAIETVNSAATQALTATTEANTARDGAIAAAGHANEQASLAETAAIQATGNASYAQTQGDYAKAQGNYAKSIGDSVVYKGSYNSTTAYVRNNSVEYNGSSYTCIASSTGNLPTNADYWVMSARKGADGTSSMVEVKSTSGDLLVSNLTTSADISLNPAIKSKIDGISSNAKNVASSATNGNIKIDNSEVNVYSHPTGDGNLHVPATGTTNNGKYLKAGSTAGSFSWSAVNPSDIVLDSGNRFVTDAEKSSWNAIASMIYAGTAAPVYPSAGMVWIDLS</sequence>
<name>A0ABT6TKZ7_9BACL</name>
<gene>
    <name evidence="2" type="ORF">KB449_20705</name>
</gene>
<evidence type="ECO:0000313" key="2">
    <source>
        <dbReference type="EMBL" id="MDI4647405.1"/>
    </source>
</evidence>
<dbReference type="RefSeq" id="WP_282910171.1">
    <property type="nucleotide sequence ID" value="NZ_JAGRPV010000001.1"/>
</dbReference>
<feature type="compositionally biased region" description="Basic and acidic residues" evidence="1">
    <location>
        <begin position="246"/>
        <end position="255"/>
    </location>
</feature>
<feature type="compositionally biased region" description="Low complexity" evidence="1">
    <location>
        <begin position="218"/>
        <end position="229"/>
    </location>
</feature>
<evidence type="ECO:0000313" key="3">
    <source>
        <dbReference type="Proteomes" id="UP001161691"/>
    </source>
</evidence>
<dbReference type="Gene3D" id="2.10.10.90">
    <property type="match status" value="1"/>
</dbReference>
<reference evidence="2" key="1">
    <citation type="submission" date="2023-04" db="EMBL/GenBank/DDBJ databases">
        <title>Comparative genomic analysis of Cohnella hashimotonis sp. nov., isolated from the International Space Station.</title>
        <authorList>
            <person name="Venkateswaran K."/>
            <person name="Simpson A."/>
        </authorList>
    </citation>
    <scope>NUCLEOTIDE SEQUENCE</scope>
    <source>
        <strain evidence="2">F6_2S_P_1</strain>
    </source>
</reference>